<evidence type="ECO:0000256" key="5">
    <source>
        <dbReference type="ARBA" id="ARBA00023136"/>
    </source>
</evidence>
<dbReference type="Proteomes" id="UP000091897">
    <property type="component" value="Chromosome"/>
</dbReference>
<feature type="transmembrane region" description="Helical" evidence="6">
    <location>
        <begin position="79"/>
        <end position="102"/>
    </location>
</feature>
<dbReference type="STRING" id="463025.BAU08_24235"/>
<evidence type="ECO:0000313" key="8">
    <source>
        <dbReference type="EMBL" id="ANN74051.1"/>
    </source>
</evidence>
<evidence type="ECO:0000256" key="4">
    <source>
        <dbReference type="ARBA" id="ARBA00022989"/>
    </source>
</evidence>
<evidence type="ECO:0000313" key="10">
    <source>
        <dbReference type="Proteomes" id="UP000092213"/>
    </source>
</evidence>
<evidence type="ECO:0000256" key="1">
    <source>
        <dbReference type="ARBA" id="ARBA00004651"/>
    </source>
</evidence>
<evidence type="ECO:0000256" key="2">
    <source>
        <dbReference type="ARBA" id="ARBA00022475"/>
    </source>
</evidence>
<name>A0A193G3L9_9BORD</name>
<dbReference type="EMBL" id="CP016171">
    <property type="protein sequence ID" value="ANN74051.1"/>
    <property type="molecule type" value="Genomic_DNA"/>
</dbReference>
<dbReference type="EMBL" id="CP016170">
    <property type="protein sequence ID" value="ANN68903.1"/>
    <property type="molecule type" value="Genomic_DNA"/>
</dbReference>
<dbReference type="Proteomes" id="UP000092213">
    <property type="component" value="Chromosome"/>
</dbReference>
<reference evidence="9 10" key="1">
    <citation type="submission" date="2016-06" db="EMBL/GenBank/DDBJ databases">
        <title>Complete genome sequences of Bordetella bronchialis and Bordetella flabilis.</title>
        <authorList>
            <person name="LiPuma J.J."/>
            <person name="Spilker T."/>
        </authorList>
    </citation>
    <scope>NUCLEOTIDE SEQUENCE [LARGE SCALE GENOMIC DNA]</scope>
    <source>
        <strain evidence="8 10">AU17976</strain>
        <strain evidence="7 9">AU3182</strain>
    </source>
</reference>
<accession>A0A193G3L9</accession>
<dbReference type="OrthoDB" id="9181271at2"/>
<keyword evidence="9" id="KW-1185">Reference proteome</keyword>
<dbReference type="InterPro" id="IPR005598">
    <property type="entry name" value="ATP_synth_I"/>
</dbReference>
<keyword evidence="2" id="KW-1003">Cell membrane</keyword>
<organism evidence="8 10">
    <name type="scientific">Bordetella bronchialis</name>
    <dbReference type="NCBI Taxonomy" id="463025"/>
    <lineage>
        <taxon>Bacteria</taxon>
        <taxon>Pseudomonadati</taxon>
        <taxon>Pseudomonadota</taxon>
        <taxon>Betaproteobacteria</taxon>
        <taxon>Burkholderiales</taxon>
        <taxon>Alcaligenaceae</taxon>
        <taxon>Bordetella</taxon>
    </lineage>
</organism>
<dbReference type="Pfam" id="PF03899">
    <property type="entry name" value="ATP-synt_I"/>
    <property type="match status" value="1"/>
</dbReference>
<evidence type="ECO:0000313" key="7">
    <source>
        <dbReference type="EMBL" id="ANN68903.1"/>
    </source>
</evidence>
<comment type="subcellular location">
    <subcellularLocation>
        <location evidence="1">Cell membrane</location>
        <topology evidence="1">Multi-pass membrane protein</topology>
    </subcellularLocation>
</comment>
<keyword evidence="3 6" id="KW-0812">Transmembrane</keyword>
<dbReference type="AlphaFoldDB" id="A0A193G3L9"/>
<feature type="transmembrane region" description="Helical" evidence="6">
    <location>
        <begin position="52"/>
        <end position="73"/>
    </location>
</feature>
<evidence type="ECO:0000313" key="9">
    <source>
        <dbReference type="Proteomes" id="UP000091897"/>
    </source>
</evidence>
<gene>
    <name evidence="7" type="ORF">BAU06_23670</name>
    <name evidence="8" type="ORF">BAU08_24235</name>
</gene>
<protein>
    <submittedName>
        <fullName evidence="8">ABC transporter permease</fullName>
    </submittedName>
</protein>
<keyword evidence="5 6" id="KW-0472">Membrane</keyword>
<dbReference type="GO" id="GO:0005886">
    <property type="term" value="C:plasma membrane"/>
    <property type="evidence" value="ECO:0007669"/>
    <property type="project" value="UniProtKB-SubCell"/>
</dbReference>
<dbReference type="KEGG" id="bbro:BAU06_23670"/>
<evidence type="ECO:0000256" key="6">
    <source>
        <dbReference type="SAM" id="Phobius"/>
    </source>
</evidence>
<sequence length="106" mass="11136">MAVLATVGAWVIAGTSAGLSALVGAGAYLVPNTLFALRLLLDSNRPGRTNPFTFFLGEAFKLAATVLLLWLAVRLGGDAIVWPAMLIGLICTLKGYVLLLMFGKLS</sequence>
<keyword evidence="4 6" id="KW-1133">Transmembrane helix</keyword>
<feature type="transmembrane region" description="Helical" evidence="6">
    <location>
        <begin position="6"/>
        <end position="31"/>
    </location>
</feature>
<evidence type="ECO:0000256" key="3">
    <source>
        <dbReference type="ARBA" id="ARBA00022692"/>
    </source>
</evidence>
<proteinExistence type="predicted"/>